<evidence type="ECO:0000313" key="1">
    <source>
        <dbReference type="EMBL" id="GAA1556184.1"/>
    </source>
</evidence>
<proteinExistence type="predicted"/>
<keyword evidence="2" id="KW-1185">Reference proteome</keyword>
<organism evidence="1 2">
    <name type="scientific">Brevibacterium picturae</name>
    <dbReference type="NCBI Taxonomy" id="260553"/>
    <lineage>
        <taxon>Bacteria</taxon>
        <taxon>Bacillati</taxon>
        <taxon>Actinomycetota</taxon>
        <taxon>Actinomycetes</taxon>
        <taxon>Micrococcales</taxon>
        <taxon>Brevibacteriaceae</taxon>
        <taxon>Brevibacterium</taxon>
    </lineage>
</organism>
<dbReference type="EMBL" id="BAAALY010000016">
    <property type="protein sequence ID" value="GAA1556184.1"/>
    <property type="molecule type" value="Genomic_DNA"/>
</dbReference>
<name>A0ABN2CCA3_9MICO</name>
<evidence type="ECO:0000313" key="2">
    <source>
        <dbReference type="Proteomes" id="UP001501791"/>
    </source>
</evidence>
<dbReference type="Proteomes" id="UP001501791">
    <property type="component" value="Unassembled WGS sequence"/>
</dbReference>
<protein>
    <submittedName>
        <fullName evidence="1">Uncharacterized protein</fullName>
    </submittedName>
</protein>
<gene>
    <name evidence="1" type="ORF">GCM10009691_33030</name>
</gene>
<comment type="caution">
    <text evidence="1">The sequence shown here is derived from an EMBL/GenBank/DDBJ whole genome shotgun (WGS) entry which is preliminary data.</text>
</comment>
<reference evidence="1 2" key="1">
    <citation type="journal article" date="2019" name="Int. J. Syst. Evol. Microbiol.">
        <title>The Global Catalogue of Microorganisms (GCM) 10K type strain sequencing project: providing services to taxonomists for standard genome sequencing and annotation.</title>
        <authorList>
            <consortium name="The Broad Institute Genomics Platform"/>
            <consortium name="The Broad Institute Genome Sequencing Center for Infectious Disease"/>
            <person name="Wu L."/>
            <person name="Ma J."/>
        </authorList>
    </citation>
    <scope>NUCLEOTIDE SEQUENCE [LARGE SCALE GENOMIC DNA]</scope>
    <source>
        <strain evidence="1 2">JCM 13319</strain>
    </source>
</reference>
<sequence>MPDLGHRLTFCAEPAPAVLAGPAHRGDREDHTLAKREPSPRILDHADTLVPEHRGACSWPTPTHGVPIRAADGGGGQANEALTLGQFRAVEGLGLELIPAEPDDGFNRVREDLSIRRGVGRGSLNR</sequence>
<accession>A0ABN2CCA3</accession>